<dbReference type="Proteomes" id="UP000796880">
    <property type="component" value="Unassembled WGS sequence"/>
</dbReference>
<dbReference type="SUPFAM" id="SSF56112">
    <property type="entry name" value="Protein kinase-like (PK-like)"/>
    <property type="match status" value="1"/>
</dbReference>
<dbReference type="PROSITE" id="PS50011">
    <property type="entry name" value="PROTEIN_KINASE_DOM"/>
    <property type="match status" value="1"/>
</dbReference>
<keyword evidence="7 13" id="KW-0418">Kinase</keyword>
<evidence type="ECO:0000259" key="19">
    <source>
        <dbReference type="PROSITE" id="PS50948"/>
    </source>
</evidence>
<dbReference type="FunFam" id="3.30.200.20:FF:000178">
    <property type="entry name" value="serine/threonine-protein kinase PBS1-like"/>
    <property type="match status" value="1"/>
</dbReference>
<keyword evidence="10 15" id="KW-0472">Membrane</keyword>
<dbReference type="OrthoDB" id="643280at2759"/>
<comment type="catalytic activity">
    <reaction evidence="13">
        <text>L-threonyl-[protein] + ATP = O-phospho-L-threonyl-[protein] + ADP + H(+)</text>
        <dbReference type="Rhea" id="RHEA:46608"/>
        <dbReference type="Rhea" id="RHEA-COMP:11060"/>
        <dbReference type="Rhea" id="RHEA-COMP:11605"/>
        <dbReference type="ChEBI" id="CHEBI:15378"/>
        <dbReference type="ChEBI" id="CHEBI:30013"/>
        <dbReference type="ChEBI" id="CHEBI:30616"/>
        <dbReference type="ChEBI" id="CHEBI:61977"/>
        <dbReference type="ChEBI" id="CHEBI:456216"/>
        <dbReference type="EC" id="2.7.11.1"/>
    </reaction>
</comment>
<dbReference type="AlphaFoldDB" id="A0A8K0H1N1"/>
<feature type="binding site" evidence="14">
    <location>
        <position position="472"/>
    </location>
    <ligand>
        <name>ATP</name>
        <dbReference type="ChEBI" id="CHEBI:30616"/>
    </ligand>
</feature>
<dbReference type="SMART" id="SM00108">
    <property type="entry name" value="B_lectin"/>
    <property type="match status" value="1"/>
</dbReference>
<dbReference type="GO" id="GO:0004674">
    <property type="term" value="F:protein serine/threonine kinase activity"/>
    <property type="evidence" value="ECO:0007669"/>
    <property type="project" value="UniProtKB-KW"/>
</dbReference>
<gene>
    <name evidence="20" type="ORF">FNV43_RR13797</name>
</gene>
<evidence type="ECO:0000256" key="7">
    <source>
        <dbReference type="ARBA" id="ARBA00022777"/>
    </source>
</evidence>
<evidence type="ECO:0000256" key="12">
    <source>
        <dbReference type="ARBA" id="ARBA00023180"/>
    </source>
</evidence>
<comment type="similarity">
    <text evidence="13">Belongs to the protein kinase superfamily. Ser/Thr protein kinase family.</text>
</comment>
<dbReference type="SUPFAM" id="SSF57414">
    <property type="entry name" value="Hairpin loop containing domain-like"/>
    <property type="match status" value="1"/>
</dbReference>
<dbReference type="InterPro" id="IPR008271">
    <property type="entry name" value="Ser/Thr_kinase_AS"/>
</dbReference>
<dbReference type="EMBL" id="VOIH02000006">
    <property type="protein sequence ID" value="KAF3444107.1"/>
    <property type="molecule type" value="Genomic_DNA"/>
</dbReference>
<dbReference type="PROSITE" id="PS50927">
    <property type="entry name" value="BULB_LECTIN"/>
    <property type="match status" value="1"/>
</dbReference>
<evidence type="ECO:0000256" key="5">
    <source>
        <dbReference type="ARBA" id="ARBA00022729"/>
    </source>
</evidence>
<dbReference type="InterPro" id="IPR003609">
    <property type="entry name" value="Pan_app"/>
</dbReference>
<keyword evidence="2 13" id="KW-0723">Serine/threonine-protein kinase</keyword>
<evidence type="ECO:0000259" key="18">
    <source>
        <dbReference type="PROSITE" id="PS50927"/>
    </source>
</evidence>
<dbReference type="GO" id="GO:0016020">
    <property type="term" value="C:membrane"/>
    <property type="evidence" value="ECO:0007669"/>
    <property type="project" value="UniProtKB-SubCell"/>
</dbReference>
<dbReference type="CDD" id="cd01098">
    <property type="entry name" value="PAN_AP_plant"/>
    <property type="match status" value="1"/>
</dbReference>
<dbReference type="InterPro" id="IPR001480">
    <property type="entry name" value="Bulb-type_lectin_dom"/>
</dbReference>
<keyword evidence="11" id="KW-1015">Disulfide bond</keyword>
<keyword evidence="12" id="KW-0325">Glycoprotein</keyword>
<evidence type="ECO:0000256" key="4">
    <source>
        <dbReference type="ARBA" id="ARBA00022692"/>
    </source>
</evidence>
<keyword evidence="6 13" id="KW-0547">Nucleotide-binding</keyword>
<dbReference type="FunFam" id="1.10.510.10:FF:000537">
    <property type="entry name" value="Putative receptor-like protein kinase"/>
    <property type="match status" value="1"/>
</dbReference>
<dbReference type="PIRSF" id="PIRSF000641">
    <property type="entry name" value="SRK"/>
    <property type="match status" value="1"/>
</dbReference>
<dbReference type="InterPro" id="IPR024171">
    <property type="entry name" value="SRK-like_kinase"/>
</dbReference>
<proteinExistence type="inferred from homology"/>
<evidence type="ECO:0000256" key="11">
    <source>
        <dbReference type="ARBA" id="ARBA00023157"/>
    </source>
</evidence>
<dbReference type="SMART" id="SM00220">
    <property type="entry name" value="S_TKc"/>
    <property type="match status" value="1"/>
</dbReference>
<dbReference type="PROSITE" id="PS50948">
    <property type="entry name" value="PAN"/>
    <property type="match status" value="1"/>
</dbReference>
<dbReference type="EC" id="2.7.11.1" evidence="13"/>
<evidence type="ECO:0000256" key="1">
    <source>
        <dbReference type="ARBA" id="ARBA00004167"/>
    </source>
</evidence>
<comment type="caution">
    <text evidence="20">The sequence shown here is derived from an EMBL/GenBank/DDBJ whole genome shotgun (WGS) entry which is preliminary data.</text>
</comment>
<dbReference type="Pfam" id="PF08276">
    <property type="entry name" value="PAN_2"/>
    <property type="match status" value="1"/>
</dbReference>
<keyword evidence="21" id="KW-1185">Reference proteome</keyword>
<evidence type="ECO:0000256" key="14">
    <source>
        <dbReference type="PROSITE-ProRule" id="PRU10141"/>
    </source>
</evidence>
<dbReference type="GO" id="GO:0005524">
    <property type="term" value="F:ATP binding"/>
    <property type="evidence" value="ECO:0007669"/>
    <property type="project" value="UniProtKB-UniRule"/>
</dbReference>
<keyword evidence="8 13" id="KW-0067">ATP-binding</keyword>
<keyword evidence="5 16" id="KW-0732">Signal</keyword>
<keyword evidence="3 13" id="KW-0808">Transferase</keyword>
<dbReference type="PANTHER" id="PTHR47974">
    <property type="entry name" value="OS07G0415500 PROTEIN"/>
    <property type="match status" value="1"/>
</dbReference>
<feature type="signal peptide" evidence="16">
    <location>
        <begin position="1"/>
        <end position="34"/>
    </location>
</feature>
<evidence type="ECO:0000313" key="20">
    <source>
        <dbReference type="EMBL" id="KAF3444107.1"/>
    </source>
</evidence>
<dbReference type="FunFam" id="2.90.10.10:FF:000002">
    <property type="entry name" value="Serine/threonine-protein kinase"/>
    <property type="match status" value="1"/>
</dbReference>
<reference evidence="20" key="1">
    <citation type="submission" date="2020-03" db="EMBL/GenBank/DDBJ databases">
        <title>A high-quality chromosome-level genome assembly of a woody plant with both climbing and erect habits, Rhamnella rubrinervis.</title>
        <authorList>
            <person name="Lu Z."/>
            <person name="Yang Y."/>
            <person name="Zhu X."/>
            <person name="Sun Y."/>
        </authorList>
    </citation>
    <scope>NUCLEOTIDE SEQUENCE</scope>
    <source>
        <strain evidence="20">BYM</strain>
        <tissue evidence="20">Leaf</tissue>
    </source>
</reference>
<dbReference type="InterPro" id="IPR017441">
    <property type="entry name" value="Protein_kinase_ATP_BS"/>
</dbReference>
<name>A0A8K0H1N1_9ROSA</name>
<dbReference type="PANTHER" id="PTHR47974:SF19">
    <property type="entry name" value="RECEPTOR-LIKE SERINE_THREONINE-PROTEIN KINASE"/>
    <property type="match status" value="1"/>
</dbReference>
<dbReference type="InterPro" id="IPR011009">
    <property type="entry name" value="Kinase-like_dom_sf"/>
</dbReference>
<protein>
    <recommendedName>
        <fullName evidence="13">Receptor-like serine/threonine-protein kinase</fullName>
        <ecNumber evidence="13">2.7.11.1</ecNumber>
    </recommendedName>
</protein>
<evidence type="ECO:0000256" key="8">
    <source>
        <dbReference type="ARBA" id="ARBA00022840"/>
    </source>
</evidence>
<dbReference type="CDD" id="cd00028">
    <property type="entry name" value="B_lectin"/>
    <property type="match status" value="1"/>
</dbReference>
<sequence>MRNTTKSKQLQFFHYAKLLVLISLQTHLFNGSDAIFPDQFLSGNQTIVSQGGNFELGFFKPDKSPNYYMGIWYLGKPTHDKTVVWVANRNRPVSDPFSSAIKLLLDGNLVLFTKTYLKVIWSTNTKCTIPNSTLGVLLDNGNFIIRSSSDSSNIMWQSFDHPTDTWLPGAKLGYHKFLKKKTVLTSWKSSENPAPGPFSIQLEPNGTSIIMVFNGSEIYWTTGDWNPAGNIFQFVTEVVLQKFEENLTYISNENESYFVFSNSHLGLARYVMDFTDGCLRKTPLQCNNGGFKIKFVVISSTRFPLNSQPLITNNINTIEGCESACIRNCSCTAFAYEIDHGTCLIWSGELINPRLLSTENEIRKSIHIRVAASDHDRKELKNNDERTKTKTTIIAIASTILFLTILVLVFLLITWKKRSYKAFDSMSQDSLILFKYQDLRKATNNFSQKLGEGGFGSVFKGTLPNSIDVAVKQLKNLNQCQKQFLSEVNTIGTIHHTNIVRLRGFCAEGSRRFLVYDYMLRGSLESHLFQKGSNLLDWKSRYQIAIGTAKALAYLHGECRNCIIHCDIKPENILLDLNYSPKVADFGLAKLLGHEFSKVLTTIRGTRGYLAPEWIAGGAITPKVDVYSYGKVLFEIISGRRNIDTVNDQEEECDYFPAKVANTIIEGKEVLKLLDCRLDGNADIEELNRACKAACWCIHDDENDRPSMSLVVQMLEGVVTVGIPPMPRYFRLLRGLEDSS</sequence>
<dbReference type="InterPro" id="IPR000719">
    <property type="entry name" value="Prot_kinase_dom"/>
</dbReference>
<dbReference type="Pfam" id="PF01453">
    <property type="entry name" value="B_lectin"/>
    <property type="match status" value="1"/>
</dbReference>
<evidence type="ECO:0000259" key="17">
    <source>
        <dbReference type="PROSITE" id="PS50011"/>
    </source>
</evidence>
<dbReference type="CDD" id="cd14066">
    <property type="entry name" value="STKc_IRAK"/>
    <property type="match status" value="1"/>
</dbReference>
<evidence type="ECO:0000256" key="3">
    <source>
        <dbReference type="ARBA" id="ARBA00022679"/>
    </source>
</evidence>
<dbReference type="SMART" id="SM00473">
    <property type="entry name" value="PAN_AP"/>
    <property type="match status" value="1"/>
</dbReference>
<comment type="catalytic activity">
    <reaction evidence="13">
        <text>L-seryl-[protein] + ATP = O-phospho-L-seryl-[protein] + ADP + H(+)</text>
        <dbReference type="Rhea" id="RHEA:17989"/>
        <dbReference type="Rhea" id="RHEA-COMP:9863"/>
        <dbReference type="Rhea" id="RHEA-COMP:11604"/>
        <dbReference type="ChEBI" id="CHEBI:15378"/>
        <dbReference type="ChEBI" id="CHEBI:29999"/>
        <dbReference type="ChEBI" id="CHEBI:30616"/>
        <dbReference type="ChEBI" id="CHEBI:83421"/>
        <dbReference type="ChEBI" id="CHEBI:456216"/>
        <dbReference type="EC" id="2.7.11.1"/>
    </reaction>
</comment>
<evidence type="ECO:0000256" key="16">
    <source>
        <dbReference type="SAM" id="SignalP"/>
    </source>
</evidence>
<evidence type="ECO:0000256" key="13">
    <source>
        <dbReference type="PIRNR" id="PIRNR000641"/>
    </source>
</evidence>
<dbReference type="PROSITE" id="PS00107">
    <property type="entry name" value="PROTEIN_KINASE_ATP"/>
    <property type="match status" value="1"/>
</dbReference>
<dbReference type="Gene3D" id="3.30.200.20">
    <property type="entry name" value="Phosphorylase Kinase, domain 1"/>
    <property type="match status" value="1"/>
</dbReference>
<evidence type="ECO:0000256" key="9">
    <source>
        <dbReference type="ARBA" id="ARBA00022989"/>
    </source>
</evidence>
<dbReference type="Gene3D" id="2.90.10.10">
    <property type="entry name" value="Bulb-type lectin domain"/>
    <property type="match status" value="1"/>
</dbReference>
<dbReference type="Pfam" id="PF00069">
    <property type="entry name" value="Pkinase"/>
    <property type="match status" value="1"/>
</dbReference>
<feature type="domain" description="Protein kinase" evidence="17">
    <location>
        <begin position="444"/>
        <end position="719"/>
    </location>
</feature>
<keyword evidence="4 15" id="KW-0812">Transmembrane</keyword>
<feature type="chain" id="PRO_5035454459" description="Receptor-like serine/threonine-protein kinase" evidence="16">
    <location>
        <begin position="35"/>
        <end position="740"/>
    </location>
</feature>
<dbReference type="InterPro" id="IPR036426">
    <property type="entry name" value="Bulb-type_lectin_dom_sf"/>
</dbReference>
<evidence type="ECO:0000256" key="10">
    <source>
        <dbReference type="ARBA" id="ARBA00023136"/>
    </source>
</evidence>
<comment type="subcellular location">
    <subcellularLocation>
        <location evidence="1">Membrane</location>
        <topology evidence="1">Single-pass membrane protein</topology>
    </subcellularLocation>
</comment>
<dbReference type="SUPFAM" id="SSF51110">
    <property type="entry name" value="alpha-D-mannose-specific plant lectins"/>
    <property type="match status" value="1"/>
</dbReference>
<keyword evidence="9 15" id="KW-1133">Transmembrane helix</keyword>
<organism evidence="20 21">
    <name type="scientific">Rhamnella rubrinervis</name>
    <dbReference type="NCBI Taxonomy" id="2594499"/>
    <lineage>
        <taxon>Eukaryota</taxon>
        <taxon>Viridiplantae</taxon>
        <taxon>Streptophyta</taxon>
        <taxon>Embryophyta</taxon>
        <taxon>Tracheophyta</taxon>
        <taxon>Spermatophyta</taxon>
        <taxon>Magnoliopsida</taxon>
        <taxon>eudicotyledons</taxon>
        <taxon>Gunneridae</taxon>
        <taxon>Pentapetalae</taxon>
        <taxon>rosids</taxon>
        <taxon>fabids</taxon>
        <taxon>Rosales</taxon>
        <taxon>Rhamnaceae</taxon>
        <taxon>rhamnoid group</taxon>
        <taxon>Rhamneae</taxon>
        <taxon>Rhamnella</taxon>
    </lineage>
</organism>
<feature type="domain" description="Apple" evidence="19">
    <location>
        <begin position="286"/>
        <end position="371"/>
    </location>
</feature>
<evidence type="ECO:0000313" key="21">
    <source>
        <dbReference type="Proteomes" id="UP000796880"/>
    </source>
</evidence>
<evidence type="ECO:0000256" key="6">
    <source>
        <dbReference type="ARBA" id="ARBA00022741"/>
    </source>
</evidence>
<feature type="domain" description="Bulb-type lectin" evidence="18">
    <location>
        <begin position="32"/>
        <end position="158"/>
    </location>
</feature>
<evidence type="ECO:0000256" key="15">
    <source>
        <dbReference type="SAM" id="Phobius"/>
    </source>
</evidence>
<accession>A0A8K0H1N1</accession>
<feature type="transmembrane region" description="Helical" evidence="15">
    <location>
        <begin position="393"/>
        <end position="413"/>
    </location>
</feature>
<evidence type="ECO:0000256" key="2">
    <source>
        <dbReference type="ARBA" id="ARBA00022527"/>
    </source>
</evidence>
<dbReference type="PROSITE" id="PS00108">
    <property type="entry name" value="PROTEIN_KINASE_ST"/>
    <property type="match status" value="1"/>
</dbReference>
<dbReference type="Gene3D" id="1.10.510.10">
    <property type="entry name" value="Transferase(Phosphotransferase) domain 1"/>
    <property type="match status" value="1"/>
</dbReference>